<dbReference type="GO" id="GO:0016740">
    <property type="term" value="F:transferase activity"/>
    <property type="evidence" value="ECO:0007669"/>
    <property type="project" value="UniProtKB-KW"/>
</dbReference>
<sequence>MMIKRLFDLVASAAGLLLLAPVFLVIAIAIKRESPGPVFFRQERVGLGGRTFRIHKFRTMVVSGEGRGPLITVGADRRITSSGAFLRKYKLDELAQLIDVFVGDMSLVGPRPEVPKYVALYPEDVRAIVLSVRPGITDLASIEYRHENALLGNSQDPERTYVEEVMPAKLRYCVDYVRNRSLGLDLRIICRTVLAVFT</sequence>
<name>A0ABM9ILF9_RALPI</name>
<dbReference type="Proteomes" id="UP001189303">
    <property type="component" value="Unassembled WGS sequence"/>
</dbReference>
<dbReference type="PANTHER" id="PTHR30576">
    <property type="entry name" value="COLANIC BIOSYNTHESIS UDP-GLUCOSE LIPID CARRIER TRANSFERASE"/>
    <property type="match status" value="1"/>
</dbReference>
<organism evidence="3 4">
    <name type="scientific">Ralstonia pickettii</name>
    <name type="common">Burkholderia pickettii</name>
    <dbReference type="NCBI Taxonomy" id="329"/>
    <lineage>
        <taxon>Bacteria</taxon>
        <taxon>Pseudomonadati</taxon>
        <taxon>Pseudomonadota</taxon>
        <taxon>Betaproteobacteria</taxon>
        <taxon>Burkholderiales</taxon>
        <taxon>Burkholderiaceae</taxon>
        <taxon>Ralstonia</taxon>
    </lineage>
</organism>
<comment type="caution">
    <text evidence="3">The sequence shown here is derived from an EMBL/GenBank/DDBJ whole genome shotgun (WGS) entry which is preliminary data.</text>
</comment>
<dbReference type="InterPro" id="IPR003362">
    <property type="entry name" value="Bact_transf"/>
</dbReference>
<keyword evidence="4" id="KW-1185">Reference proteome</keyword>
<keyword evidence="3" id="KW-0808">Transferase</keyword>
<dbReference type="EC" id="2.7.8.40" evidence="3"/>
<protein>
    <submittedName>
        <fullName evidence="3">UDP-N-acetylgalactosamine-undecaprenyl-phosphate N-acetylgalactosaminephosphotransferase</fullName>
        <ecNumber evidence="3">2.7.8.40</ecNumber>
    </submittedName>
</protein>
<reference evidence="3 4" key="1">
    <citation type="submission" date="2023-07" db="EMBL/GenBank/DDBJ databases">
        <authorList>
            <person name="Peeters C."/>
        </authorList>
    </citation>
    <scope>NUCLEOTIDE SEQUENCE [LARGE SCALE GENOMIC DNA]</scope>
    <source>
        <strain evidence="3 4">R-38712</strain>
    </source>
</reference>
<dbReference type="EMBL" id="CATWFT010000004">
    <property type="protein sequence ID" value="CAJ0723315.1"/>
    <property type="molecule type" value="Genomic_DNA"/>
</dbReference>
<evidence type="ECO:0000259" key="2">
    <source>
        <dbReference type="Pfam" id="PF02397"/>
    </source>
</evidence>
<dbReference type="PANTHER" id="PTHR30576:SF20">
    <property type="entry name" value="QUINOVOSAMINEPHOSPHOTRANSFERAE-RELATED"/>
    <property type="match status" value="1"/>
</dbReference>
<evidence type="ECO:0000256" key="1">
    <source>
        <dbReference type="ARBA" id="ARBA00006464"/>
    </source>
</evidence>
<proteinExistence type="inferred from homology"/>
<evidence type="ECO:0000313" key="4">
    <source>
        <dbReference type="Proteomes" id="UP001189303"/>
    </source>
</evidence>
<gene>
    <name evidence="3" type="primary">wecA</name>
    <name evidence="3" type="ORF">R38712_01863</name>
</gene>
<comment type="similarity">
    <text evidence="1">Belongs to the bacterial sugar transferase family.</text>
</comment>
<feature type="domain" description="Bacterial sugar transferase" evidence="2">
    <location>
        <begin position="4"/>
        <end position="197"/>
    </location>
</feature>
<accession>A0ABM9ILF9</accession>
<dbReference type="Pfam" id="PF02397">
    <property type="entry name" value="Bac_transf"/>
    <property type="match status" value="1"/>
</dbReference>
<evidence type="ECO:0000313" key="3">
    <source>
        <dbReference type="EMBL" id="CAJ0723315.1"/>
    </source>
</evidence>